<evidence type="ECO:0000256" key="1">
    <source>
        <dbReference type="ARBA" id="ARBA00004651"/>
    </source>
</evidence>
<feature type="transmembrane region" description="Helical" evidence="8">
    <location>
        <begin position="150"/>
        <end position="167"/>
    </location>
</feature>
<proteinExistence type="predicted"/>
<organism evidence="9">
    <name type="scientific">bioreactor metagenome</name>
    <dbReference type="NCBI Taxonomy" id="1076179"/>
    <lineage>
        <taxon>unclassified sequences</taxon>
        <taxon>metagenomes</taxon>
        <taxon>ecological metagenomes</taxon>
    </lineage>
</organism>
<feature type="transmembrane region" description="Helical" evidence="8">
    <location>
        <begin position="219"/>
        <end position="237"/>
    </location>
</feature>
<dbReference type="GO" id="GO:0005886">
    <property type="term" value="C:plasma membrane"/>
    <property type="evidence" value="ECO:0007669"/>
    <property type="project" value="UniProtKB-SubCell"/>
</dbReference>
<accession>A0A645AQC7</accession>
<dbReference type="EMBL" id="VSSQ01015215">
    <property type="protein sequence ID" value="MPM55310.1"/>
    <property type="molecule type" value="Genomic_DNA"/>
</dbReference>
<evidence type="ECO:0000256" key="6">
    <source>
        <dbReference type="ARBA" id="ARBA00022989"/>
    </source>
</evidence>
<feature type="transmembrane region" description="Helical" evidence="8">
    <location>
        <begin position="18"/>
        <end position="41"/>
    </location>
</feature>
<name>A0A645AQC7_9ZZZZ</name>
<comment type="caution">
    <text evidence="9">The sequence shown here is derived from an EMBL/GenBank/DDBJ whole genome shotgun (WGS) entry which is preliminary data.</text>
</comment>
<dbReference type="GO" id="GO:0016763">
    <property type="term" value="F:pentosyltransferase activity"/>
    <property type="evidence" value="ECO:0007669"/>
    <property type="project" value="TreeGrafter"/>
</dbReference>
<feature type="transmembrane region" description="Helical" evidence="8">
    <location>
        <begin position="124"/>
        <end position="144"/>
    </location>
</feature>
<feature type="transmembrane region" description="Helical" evidence="8">
    <location>
        <begin position="98"/>
        <end position="117"/>
    </location>
</feature>
<evidence type="ECO:0000256" key="5">
    <source>
        <dbReference type="ARBA" id="ARBA00022692"/>
    </source>
</evidence>
<feature type="transmembrane region" description="Helical" evidence="8">
    <location>
        <begin position="362"/>
        <end position="378"/>
    </location>
</feature>
<keyword evidence="4" id="KW-0808">Transferase</keyword>
<gene>
    <name evidence="9" type="ORF">SDC9_102104</name>
</gene>
<dbReference type="GO" id="GO:0008610">
    <property type="term" value="P:lipid biosynthetic process"/>
    <property type="evidence" value="ECO:0007669"/>
    <property type="project" value="UniProtKB-ARBA"/>
</dbReference>
<keyword evidence="6 8" id="KW-1133">Transmembrane helix</keyword>
<dbReference type="PANTHER" id="PTHR33908">
    <property type="entry name" value="MANNOSYLTRANSFERASE YKCB-RELATED"/>
    <property type="match status" value="1"/>
</dbReference>
<dbReference type="AlphaFoldDB" id="A0A645AQC7"/>
<evidence type="ECO:0000256" key="8">
    <source>
        <dbReference type="SAM" id="Phobius"/>
    </source>
</evidence>
<feature type="transmembrane region" description="Helical" evidence="8">
    <location>
        <begin position="410"/>
        <end position="431"/>
    </location>
</feature>
<reference evidence="9" key="1">
    <citation type="submission" date="2019-08" db="EMBL/GenBank/DDBJ databases">
        <authorList>
            <person name="Kucharzyk K."/>
            <person name="Murdoch R.W."/>
            <person name="Higgins S."/>
            <person name="Loffler F."/>
        </authorList>
    </citation>
    <scope>NUCLEOTIDE SEQUENCE</scope>
</reference>
<keyword evidence="3" id="KW-0328">Glycosyltransferase</keyword>
<feature type="transmembrane region" description="Helical" evidence="8">
    <location>
        <begin position="197"/>
        <end position="214"/>
    </location>
</feature>
<keyword evidence="5 8" id="KW-0812">Transmembrane</keyword>
<keyword evidence="2" id="KW-1003">Cell membrane</keyword>
<evidence type="ECO:0000256" key="3">
    <source>
        <dbReference type="ARBA" id="ARBA00022676"/>
    </source>
</evidence>
<evidence type="ECO:0000256" key="2">
    <source>
        <dbReference type="ARBA" id="ARBA00022475"/>
    </source>
</evidence>
<feature type="transmembrane region" description="Helical" evidence="8">
    <location>
        <begin position="174"/>
        <end position="191"/>
    </location>
</feature>
<keyword evidence="7 8" id="KW-0472">Membrane</keyword>
<dbReference type="InterPro" id="IPR050297">
    <property type="entry name" value="LipidA_mod_glycosyltrf_83"/>
</dbReference>
<feature type="transmembrane region" description="Helical" evidence="8">
    <location>
        <begin position="72"/>
        <end position="92"/>
    </location>
</feature>
<evidence type="ECO:0000256" key="7">
    <source>
        <dbReference type="ARBA" id="ARBA00023136"/>
    </source>
</evidence>
<evidence type="ECO:0000313" key="9">
    <source>
        <dbReference type="EMBL" id="MPM55310.1"/>
    </source>
</evidence>
<feature type="transmembrane region" description="Helical" evidence="8">
    <location>
        <begin position="387"/>
        <end position="404"/>
    </location>
</feature>
<dbReference type="PANTHER" id="PTHR33908:SF11">
    <property type="entry name" value="MEMBRANE PROTEIN"/>
    <property type="match status" value="1"/>
</dbReference>
<protein>
    <submittedName>
        <fullName evidence="9">Uncharacterized protein</fullName>
    </submittedName>
</protein>
<evidence type="ECO:0000256" key="4">
    <source>
        <dbReference type="ARBA" id="ARBA00022679"/>
    </source>
</evidence>
<comment type="subcellular location">
    <subcellularLocation>
        <location evidence="1">Cell membrane</location>
        <topology evidence="1">Multi-pass membrane protein</topology>
    </subcellularLocation>
</comment>
<sequence length="445" mass="49025">MFLVLIRRLNRQGFCSPWFWGALIFVLALGLRYFAFAHIIYSPTSDFQNYYNMGVAFTQGDYAAIATRAAEYHISSFSGLGVLNGLLMLIAGTSVRSFQLTQCVIASLSCVAAYLLARRFDEASAPATGLLFAFYPANIVFSQVVSNQHLAVLFALFALWLAHLALSETKLVRTLVYSLVGGVLLLLSYYAHPSTATTLVALGIVWLVLLLAALRNRKAFLRLLIAGAVFCVGFFALRVGTDAGLRAAGLSDPATVNSSYLAKVVIGLNEETTGGYSESDWGMIWAQPESEQNAFCLQEIQKRLQQPDLFGLFDTKLLRMWMVPDGSFGWATEEVCPVSPAPPSEAVQARDNWLAGAKLLDFFYVALLFVFAWIGGLFRRHGSAGDLLLWTLMGWMGVHLLIEIQSRYRYFGMPLLMILAAYGVFCLLGGAGKVLHRTKPDVQNN</sequence>